<feature type="signal peptide" evidence="2">
    <location>
        <begin position="1"/>
        <end position="21"/>
    </location>
</feature>
<dbReference type="Gene3D" id="2.30.30.40">
    <property type="entry name" value="SH3 Domains"/>
    <property type="match status" value="1"/>
</dbReference>
<gene>
    <name evidence="4" type="ORF">F9817_07090</name>
</gene>
<dbReference type="AlphaFoldDB" id="A0A7X4RTM2"/>
<dbReference type="Pfam" id="PF08239">
    <property type="entry name" value="SH3_3"/>
    <property type="match status" value="1"/>
</dbReference>
<reference evidence="4 5" key="1">
    <citation type="submission" date="2019-10" db="EMBL/GenBank/DDBJ databases">
        <title>Vibrio sp. nov. isolated from a shrimp pond.</title>
        <authorList>
            <person name="Gomez-Gil B."/>
            <person name="Enciso-Ibarra J."/>
            <person name="Enciso-Ibarra K."/>
            <person name="Bolan-Mejia C."/>
        </authorList>
    </citation>
    <scope>NUCLEOTIDE SEQUENCE [LARGE SCALE GENOMIC DNA]</scope>
    <source>
        <strain evidence="4 5">CAIM 722</strain>
    </source>
</reference>
<evidence type="ECO:0000256" key="2">
    <source>
        <dbReference type="SAM" id="SignalP"/>
    </source>
</evidence>
<sequence>MRKQLLLIAVLSAIGTTAATAAPCQQGQPCQTQPAQQQKAQPNHSQPGNGHANKATPKSNAGHKVTHQPKAKHHAAKKVAHAKPKGPHHPYQVRANALNVRANPRPGAPIIGHLKRGEHVQVLKVANGWAEIYFDGHYQWVSANFIVKLP</sequence>
<feature type="compositionally biased region" description="Low complexity" evidence="1">
    <location>
        <begin position="24"/>
        <end position="42"/>
    </location>
</feature>
<dbReference type="Proteomes" id="UP000462621">
    <property type="component" value="Unassembled WGS sequence"/>
</dbReference>
<dbReference type="EMBL" id="WEKT01000008">
    <property type="protein sequence ID" value="MZI92961.1"/>
    <property type="molecule type" value="Genomic_DNA"/>
</dbReference>
<keyword evidence="5" id="KW-1185">Reference proteome</keyword>
<feature type="compositionally biased region" description="Basic residues" evidence="1">
    <location>
        <begin position="64"/>
        <end position="88"/>
    </location>
</feature>
<dbReference type="PROSITE" id="PS51781">
    <property type="entry name" value="SH3B"/>
    <property type="match status" value="1"/>
</dbReference>
<keyword evidence="2" id="KW-0732">Signal</keyword>
<feature type="domain" description="SH3b" evidence="3">
    <location>
        <begin position="88"/>
        <end position="150"/>
    </location>
</feature>
<dbReference type="RefSeq" id="WP_161154255.1">
    <property type="nucleotide sequence ID" value="NZ_WEKT01000008.1"/>
</dbReference>
<dbReference type="InterPro" id="IPR003646">
    <property type="entry name" value="SH3-like_bac-type"/>
</dbReference>
<evidence type="ECO:0000313" key="4">
    <source>
        <dbReference type="EMBL" id="MZI92961.1"/>
    </source>
</evidence>
<protein>
    <submittedName>
        <fullName evidence="4">SH3 domain-containing protein</fullName>
    </submittedName>
</protein>
<dbReference type="SMART" id="SM00287">
    <property type="entry name" value="SH3b"/>
    <property type="match status" value="1"/>
</dbReference>
<feature type="chain" id="PRO_5031267520" evidence="2">
    <location>
        <begin position="22"/>
        <end position="150"/>
    </location>
</feature>
<name>A0A7X4RTM2_9VIBR</name>
<accession>A0A7X4RTM2</accession>
<feature type="region of interest" description="Disordered" evidence="1">
    <location>
        <begin position="24"/>
        <end position="90"/>
    </location>
</feature>
<evidence type="ECO:0000313" key="5">
    <source>
        <dbReference type="Proteomes" id="UP000462621"/>
    </source>
</evidence>
<organism evidence="4 5">
    <name type="scientific">Vibrio eleionomae</name>
    <dbReference type="NCBI Taxonomy" id="2653505"/>
    <lineage>
        <taxon>Bacteria</taxon>
        <taxon>Pseudomonadati</taxon>
        <taxon>Pseudomonadota</taxon>
        <taxon>Gammaproteobacteria</taxon>
        <taxon>Vibrionales</taxon>
        <taxon>Vibrionaceae</taxon>
        <taxon>Vibrio</taxon>
    </lineage>
</organism>
<comment type="caution">
    <text evidence="4">The sequence shown here is derived from an EMBL/GenBank/DDBJ whole genome shotgun (WGS) entry which is preliminary data.</text>
</comment>
<proteinExistence type="predicted"/>
<evidence type="ECO:0000259" key="3">
    <source>
        <dbReference type="PROSITE" id="PS51781"/>
    </source>
</evidence>
<evidence type="ECO:0000256" key="1">
    <source>
        <dbReference type="SAM" id="MobiDB-lite"/>
    </source>
</evidence>